<accession>A0A348HD62</accession>
<dbReference type="Pfam" id="PF07992">
    <property type="entry name" value="Pyr_redox_2"/>
    <property type="match status" value="1"/>
</dbReference>
<dbReference type="Gene3D" id="3.50.50.60">
    <property type="entry name" value="FAD/NAD(P)-binding domain"/>
    <property type="match status" value="2"/>
</dbReference>
<dbReference type="Proteomes" id="UP000267342">
    <property type="component" value="Chromosome"/>
</dbReference>
<evidence type="ECO:0000313" key="6">
    <source>
        <dbReference type="Proteomes" id="UP000267342"/>
    </source>
</evidence>
<gene>
    <name evidence="5" type="ORF">ZBT109_0788</name>
</gene>
<dbReference type="EMBL" id="AP018933">
    <property type="protein sequence ID" value="BBG29564.1"/>
    <property type="molecule type" value="Genomic_DNA"/>
</dbReference>
<keyword evidence="3" id="KW-0560">Oxidoreductase</keyword>
<dbReference type="GO" id="GO:0071949">
    <property type="term" value="F:FAD binding"/>
    <property type="evidence" value="ECO:0007669"/>
    <property type="project" value="TreeGrafter"/>
</dbReference>
<sequence length="406" mass="44470">MSAQHYDYLIVGAGMAAACAAQGIRERDKNGSIGIIGDDIDPPATRPALSKKLWLDPAFSLQKIWMRPDQHADAHLHLQHHVVELDRHKCTVRCSNGARFHYGRLLLATGGKPTLQRLPPSERVLYFRTVSDYRVLRAWSHTDGTLHAVVVGGSWLGMELAAALCQQERVQVQWVFSQPQPGIDRFPPELCTWLQHAFSTHGVDMLSENHALQGDESEDGISLVLEDGSDISADVAVMCTGIAPCDELAYQSGLAVDDGITVNEHLQTSDPAVFAAGDIAFYPDSRLGRQRVEHVDNAQQMGHCAGRNMAGASEAYTHTPYFYTRLFGLDLKGIGHMSTDLQLICHWKTPPAPGNTPCGVIYYADDDSTLRGVVLINIDDSEAGLTLARQVINTRDSGRPEALLKA</sequence>
<dbReference type="STRING" id="1123510.GCA_000620025_01553"/>
<keyword evidence="1" id="KW-0285">Flavoprotein</keyword>
<proteinExistence type="predicted"/>
<keyword evidence="2" id="KW-0274">FAD</keyword>
<dbReference type="PANTHER" id="PTHR43557">
    <property type="entry name" value="APOPTOSIS-INDUCING FACTOR 1"/>
    <property type="match status" value="1"/>
</dbReference>
<dbReference type="RefSeq" id="WP_027706236.1">
    <property type="nucleotide sequence ID" value="NZ_AP018933.1"/>
</dbReference>
<organism evidence="5 6">
    <name type="scientific">Zymobacter palmae</name>
    <dbReference type="NCBI Taxonomy" id="33074"/>
    <lineage>
        <taxon>Bacteria</taxon>
        <taxon>Pseudomonadati</taxon>
        <taxon>Pseudomonadota</taxon>
        <taxon>Gammaproteobacteria</taxon>
        <taxon>Oceanospirillales</taxon>
        <taxon>Halomonadaceae</taxon>
        <taxon>Zymobacter group</taxon>
        <taxon>Zymobacter</taxon>
    </lineage>
</organism>
<protein>
    <submittedName>
        <fullName evidence="5">NAD(FAD)-dependent dehydrogenase</fullName>
    </submittedName>
</protein>
<dbReference type="SUPFAM" id="SSF51905">
    <property type="entry name" value="FAD/NAD(P)-binding domain"/>
    <property type="match status" value="1"/>
</dbReference>
<dbReference type="InterPro" id="IPR036188">
    <property type="entry name" value="FAD/NAD-bd_sf"/>
</dbReference>
<dbReference type="GO" id="GO:0005737">
    <property type="term" value="C:cytoplasm"/>
    <property type="evidence" value="ECO:0007669"/>
    <property type="project" value="TreeGrafter"/>
</dbReference>
<dbReference type="KEGG" id="zpl:ZBT109_0788"/>
<evidence type="ECO:0000256" key="1">
    <source>
        <dbReference type="ARBA" id="ARBA00022630"/>
    </source>
</evidence>
<dbReference type="InterPro" id="IPR050446">
    <property type="entry name" value="FAD-oxidoreductase/Apoptosis"/>
</dbReference>
<dbReference type="Gene3D" id="3.30.390.30">
    <property type="match status" value="1"/>
</dbReference>
<evidence type="ECO:0000259" key="4">
    <source>
        <dbReference type="Pfam" id="PF07992"/>
    </source>
</evidence>
<dbReference type="InterPro" id="IPR016156">
    <property type="entry name" value="FAD/NAD-linked_Rdtase_dimer_sf"/>
</dbReference>
<dbReference type="AlphaFoldDB" id="A0A348HD62"/>
<evidence type="ECO:0000256" key="2">
    <source>
        <dbReference type="ARBA" id="ARBA00022827"/>
    </source>
</evidence>
<keyword evidence="6" id="KW-1185">Reference proteome</keyword>
<dbReference type="PRINTS" id="PR00368">
    <property type="entry name" value="FADPNR"/>
</dbReference>
<dbReference type="GO" id="GO:0016174">
    <property type="term" value="F:NAD(P)H oxidase H2O2-forming activity"/>
    <property type="evidence" value="ECO:0007669"/>
    <property type="project" value="TreeGrafter"/>
</dbReference>
<dbReference type="PRINTS" id="PR00411">
    <property type="entry name" value="PNDRDTASEI"/>
</dbReference>
<evidence type="ECO:0000256" key="3">
    <source>
        <dbReference type="ARBA" id="ARBA00023002"/>
    </source>
</evidence>
<feature type="domain" description="FAD/NAD(P)-binding" evidence="4">
    <location>
        <begin position="6"/>
        <end position="302"/>
    </location>
</feature>
<name>A0A348HD62_9GAMM</name>
<reference evidence="5 6" key="1">
    <citation type="submission" date="2018-09" db="EMBL/GenBank/DDBJ databases">
        <title>Zymobacter palmae IAM14233 (=T109) whole genome analysis.</title>
        <authorList>
            <person name="Yanase H."/>
        </authorList>
    </citation>
    <scope>NUCLEOTIDE SEQUENCE [LARGE SCALE GENOMIC DNA]</scope>
    <source>
        <strain evidence="5 6">IAM14233</strain>
    </source>
</reference>
<dbReference type="GO" id="GO:0012501">
    <property type="term" value="P:programmed cell death"/>
    <property type="evidence" value="ECO:0007669"/>
    <property type="project" value="TreeGrafter"/>
</dbReference>
<dbReference type="SUPFAM" id="SSF55424">
    <property type="entry name" value="FAD/NAD-linked reductases, dimerisation (C-terminal) domain"/>
    <property type="match status" value="1"/>
</dbReference>
<dbReference type="PANTHER" id="PTHR43557:SF4">
    <property type="entry name" value="APOPTOSIS-INDUCING FACTOR 1, MITOCHONDRIAL"/>
    <property type="match status" value="1"/>
</dbReference>
<dbReference type="InterPro" id="IPR023753">
    <property type="entry name" value="FAD/NAD-binding_dom"/>
</dbReference>
<evidence type="ECO:0000313" key="5">
    <source>
        <dbReference type="EMBL" id="BBG29564.1"/>
    </source>
</evidence>
<dbReference type="GO" id="GO:0033108">
    <property type="term" value="P:mitochondrial respiratory chain complex assembly"/>
    <property type="evidence" value="ECO:0007669"/>
    <property type="project" value="TreeGrafter"/>
</dbReference>